<dbReference type="AlphaFoldDB" id="A0A6H2A6C8"/>
<accession>A0A6H2A6C8</accession>
<organism evidence="1">
    <name type="scientific">viral metagenome</name>
    <dbReference type="NCBI Taxonomy" id="1070528"/>
    <lineage>
        <taxon>unclassified sequences</taxon>
        <taxon>metagenomes</taxon>
        <taxon>organismal metagenomes</taxon>
    </lineage>
</organism>
<gene>
    <name evidence="1" type="ORF">TM448A07702_0003</name>
</gene>
<dbReference type="EMBL" id="MT144576">
    <property type="protein sequence ID" value="QJA55191.1"/>
    <property type="molecule type" value="Genomic_DNA"/>
</dbReference>
<reference evidence="1" key="1">
    <citation type="submission" date="2020-03" db="EMBL/GenBank/DDBJ databases">
        <title>The deep terrestrial virosphere.</title>
        <authorList>
            <person name="Holmfeldt K."/>
            <person name="Nilsson E."/>
            <person name="Simone D."/>
            <person name="Lopez-Fernandez M."/>
            <person name="Wu X."/>
            <person name="de Brujin I."/>
            <person name="Lundin D."/>
            <person name="Andersson A."/>
            <person name="Bertilsson S."/>
            <person name="Dopson M."/>
        </authorList>
    </citation>
    <scope>NUCLEOTIDE SEQUENCE</scope>
    <source>
        <strain evidence="1">TM448A07702</strain>
    </source>
</reference>
<name>A0A6H2A6C8_9ZZZZ</name>
<sequence>MKGIPDSEKETKEDIVRKKFGTLQPSLGSRCSECGETFASHSGLFRCPYEERKFGQYHNYASRPEPKFKVGETTLRTDDSRKFIVRESRYLDVTREWIYDSVDGKTLLERFLKPAPKEEWVDVTRECKRELTTRIGGFYGVALLHGGDARLLLDGKNAVLPWCVDGGNYRQDPNYRVEFRYDGNAFRILHLQEEENGKLREEIATLRG</sequence>
<protein>
    <submittedName>
        <fullName evidence="1">Uncharacterized protein</fullName>
    </submittedName>
</protein>
<evidence type="ECO:0000313" key="1">
    <source>
        <dbReference type="EMBL" id="QJA55191.1"/>
    </source>
</evidence>
<proteinExistence type="predicted"/>